<proteinExistence type="predicted"/>
<dbReference type="HOGENOM" id="CLU_201773_2_0_9"/>
<dbReference type="GeneID" id="93640607"/>
<reference evidence="1 2" key="1">
    <citation type="journal article" date="2015" name="Genome Announc.">
        <title>Complete genome sequences for 35 biothreat assay-relevant bacillus species.</title>
        <authorList>
            <person name="Johnson S.L."/>
            <person name="Daligault H.E."/>
            <person name="Davenport K.W."/>
            <person name="Jaissle J."/>
            <person name="Frey K.G."/>
            <person name="Ladner J.T."/>
            <person name="Broomall S.M."/>
            <person name="Bishop-Lilly K.A."/>
            <person name="Bruce D.C."/>
            <person name="Gibbons H.S."/>
            <person name="Coyne S.R."/>
            <person name="Lo C.C."/>
            <person name="Meincke L."/>
            <person name="Munk A.C."/>
            <person name="Koroleva G.I."/>
            <person name="Rosenzweig C.N."/>
            <person name="Palacios G.F."/>
            <person name="Redden C.L."/>
            <person name="Minogue T.D."/>
            <person name="Chain P.S."/>
        </authorList>
    </citation>
    <scope>NUCLEOTIDE SEQUENCE [LARGE SCALE GENOMIC DNA]</scope>
    <source>
        <strain evidence="2">ATCC 14581 / DSM 32 / JCM 2506 / NBRC 15308 / NCIMB 9376 / NCTC 10342 / NRRL B-14308 / VKM B-512</strain>
    </source>
</reference>
<dbReference type="KEGG" id="bmeg:BG04_2536"/>
<evidence type="ECO:0000313" key="2">
    <source>
        <dbReference type="Proteomes" id="UP000031829"/>
    </source>
</evidence>
<sequence>MKNIPLTRGFIYIIMGILFTYLAIQNAQETVWNFPTILFALVAAFDFRFAVRIFILHYKVKKLQQQYKNQDDSSK</sequence>
<evidence type="ECO:0000313" key="1">
    <source>
        <dbReference type="EMBL" id="AJI24192.1"/>
    </source>
</evidence>
<evidence type="ECO:0008006" key="3">
    <source>
        <dbReference type="Google" id="ProtNLM"/>
    </source>
</evidence>
<dbReference type="InterPro" id="IPR025426">
    <property type="entry name" value="DUF4305"/>
</dbReference>
<dbReference type="Proteomes" id="UP000031829">
    <property type="component" value="Chromosome"/>
</dbReference>
<name>A0A0B6ASR6_PRIM2</name>
<protein>
    <recommendedName>
        <fullName evidence="3">DUF4305 domain-containing protein</fullName>
    </recommendedName>
</protein>
<dbReference type="Pfam" id="PF14146">
    <property type="entry name" value="DUF4305"/>
    <property type="match status" value="1"/>
</dbReference>
<dbReference type="AlphaFoldDB" id="A0A0B6ASR6"/>
<organism evidence="1 2">
    <name type="scientific">Priestia megaterium (strain ATCC 14581 / DSM 32 / CCUG 1817 / JCM 2506 / NBRC 15308 / NCIMB 9376 / NCTC 10342 / NRRL B-14308 / VKM B-512 / Ford 19)</name>
    <name type="common">Bacillus megaterium</name>
    <dbReference type="NCBI Taxonomy" id="1348623"/>
    <lineage>
        <taxon>Bacteria</taxon>
        <taxon>Bacillati</taxon>
        <taxon>Bacillota</taxon>
        <taxon>Bacilli</taxon>
        <taxon>Bacillales</taxon>
        <taxon>Bacillaceae</taxon>
        <taxon>Priestia</taxon>
    </lineage>
</organism>
<dbReference type="RefSeq" id="WP_034654818.1">
    <property type="nucleotide sequence ID" value="NZ_BCVB01000025.1"/>
</dbReference>
<gene>
    <name evidence="1" type="ORF">BG04_2536</name>
</gene>
<dbReference type="EMBL" id="CP009920">
    <property type="protein sequence ID" value="AJI24192.1"/>
    <property type="molecule type" value="Genomic_DNA"/>
</dbReference>
<accession>A0A0B6ASR6</accession>